<name>A0A9X5EA35_9CYAN</name>
<sequence>MVSLTLLEIERSIYALPPEEQLWLLERIARHLREQTNSTTQPSNHQNRLEELSAMACDPQIEAELVAINKEFAMTEMDGLTSL</sequence>
<accession>A0A9X5EA35</accession>
<evidence type="ECO:0000313" key="1">
    <source>
        <dbReference type="EMBL" id="NHC38090.1"/>
    </source>
</evidence>
<comment type="caution">
    <text evidence="1">The sequence shown here is derived from an EMBL/GenBank/DDBJ whole genome shotgun (WGS) entry which is preliminary data.</text>
</comment>
<dbReference type="Proteomes" id="UP000031532">
    <property type="component" value="Unassembled WGS sequence"/>
</dbReference>
<proteinExistence type="predicted"/>
<dbReference type="RefSeq" id="WP_039713753.1">
    <property type="nucleotide sequence ID" value="NZ_JTJC03000017.1"/>
</dbReference>
<reference evidence="1 2" key="1">
    <citation type="journal article" date="2015" name="Genome Announc.">
        <title>Draft Genome Sequence of the Terrestrial Cyanobacterium Scytonema millei VB511283, Isolated from Eastern India.</title>
        <authorList>
            <person name="Sen D."/>
            <person name="Chandrababunaidu M.M."/>
            <person name="Singh D."/>
            <person name="Sanghi N."/>
            <person name="Ghorai A."/>
            <person name="Mishra G.P."/>
            <person name="Madduluri M."/>
            <person name="Adhikary S.P."/>
            <person name="Tripathy S."/>
        </authorList>
    </citation>
    <scope>NUCLEOTIDE SEQUENCE [LARGE SCALE GENOMIC DNA]</scope>
    <source>
        <strain evidence="1 2">VB511283</strain>
    </source>
</reference>
<dbReference type="AlphaFoldDB" id="A0A9X5EA35"/>
<dbReference type="OrthoDB" id="573956at2"/>
<protein>
    <submittedName>
        <fullName evidence="1">Uncharacterized protein</fullName>
    </submittedName>
</protein>
<gene>
    <name evidence="1" type="ORF">QH73_0026310</name>
</gene>
<evidence type="ECO:0000313" key="2">
    <source>
        <dbReference type="Proteomes" id="UP000031532"/>
    </source>
</evidence>
<organism evidence="1 2">
    <name type="scientific">Scytonema millei VB511283</name>
    <dbReference type="NCBI Taxonomy" id="1245923"/>
    <lineage>
        <taxon>Bacteria</taxon>
        <taxon>Bacillati</taxon>
        <taxon>Cyanobacteriota</taxon>
        <taxon>Cyanophyceae</taxon>
        <taxon>Nostocales</taxon>
        <taxon>Scytonemataceae</taxon>
        <taxon>Scytonema</taxon>
    </lineage>
</organism>
<dbReference type="EMBL" id="JTJC03000017">
    <property type="protein sequence ID" value="NHC38090.1"/>
    <property type="molecule type" value="Genomic_DNA"/>
</dbReference>
<keyword evidence="2" id="KW-1185">Reference proteome</keyword>